<organism evidence="1 2">
    <name type="scientific">Actinia tenebrosa</name>
    <name type="common">Australian red waratah sea anemone</name>
    <dbReference type="NCBI Taxonomy" id="6105"/>
    <lineage>
        <taxon>Eukaryota</taxon>
        <taxon>Metazoa</taxon>
        <taxon>Cnidaria</taxon>
        <taxon>Anthozoa</taxon>
        <taxon>Hexacorallia</taxon>
        <taxon>Actiniaria</taxon>
        <taxon>Actiniidae</taxon>
        <taxon>Actinia</taxon>
    </lineage>
</organism>
<evidence type="ECO:0000313" key="2">
    <source>
        <dbReference type="RefSeq" id="XP_031551055.1"/>
    </source>
</evidence>
<gene>
    <name evidence="2" type="primary">LOC116288408</name>
</gene>
<name>A0A6P8HEP9_ACTTE</name>
<dbReference type="OrthoDB" id="10051448at2759"/>
<keyword evidence="1" id="KW-1185">Reference proteome</keyword>
<dbReference type="GeneID" id="116288408"/>
<sequence length="267" mass="30535">MSCVPLCLKKAVVTLLLKKPHLDHEIISNFRPVSNLTFLSKVIDGINKQKIISPFLQQESGGKEECSKELNKNSLTNTLKEYGVGEEFSELMPVNRTILVTPCPHVDLVGMLWHWTQALWRKVQALGLATAYKKDDGTYKFVRRLMALPFLPSSEITRIFIRLLPEATTEGLQALTGYIRDNWIESTVFPPENWSTYGQVVSTNNGLEGYHNALNCRASGKVHFPFYMLGQYLYKEANLVGLQIKLVSEEKLKRIKRKKYCNLQWKV</sequence>
<reference evidence="2" key="1">
    <citation type="submission" date="2025-08" db="UniProtKB">
        <authorList>
            <consortium name="RefSeq"/>
        </authorList>
    </citation>
    <scope>IDENTIFICATION</scope>
    <source>
        <tissue evidence="2">Tentacle</tissue>
    </source>
</reference>
<dbReference type="Proteomes" id="UP000515163">
    <property type="component" value="Unplaced"/>
</dbReference>
<dbReference type="InParanoid" id="A0A6P8HEP9"/>
<accession>A0A6P8HEP9</accession>
<proteinExistence type="predicted"/>
<protein>
    <submittedName>
        <fullName evidence="2">Uncharacterized protein LOC116288408</fullName>
    </submittedName>
</protein>
<dbReference type="RefSeq" id="XP_031551055.1">
    <property type="nucleotide sequence ID" value="XM_031695195.1"/>
</dbReference>
<dbReference type="KEGG" id="aten:116288408"/>
<dbReference type="AlphaFoldDB" id="A0A6P8HEP9"/>
<evidence type="ECO:0000313" key="1">
    <source>
        <dbReference type="Proteomes" id="UP000515163"/>
    </source>
</evidence>